<proteinExistence type="predicted"/>
<evidence type="ECO:0000256" key="1">
    <source>
        <dbReference type="SAM" id="MobiDB-lite"/>
    </source>
</evidence>
<feature type="compositionally biased region" description="Basic and acidic residues" evidence="1">
    <location>
        <begin position="407"/>
        <end position="428"/>
    </location>
</feature>
<keyword evidence="3" id="KW-1185">Reference proteome</keyword>
<accession>A0A3S0ZPN5</accession>
<organism evidence="2 3">
    <name type="scientific">Elysia chlorotica</name>
    <name type="common">Eastern emerald elysia</name>
    <name type="synonym">Sea slug</name>
    <dbReference type="NCBI Taxonomy" id="188477"/>
    <lineage>
        <taxon>Eukaryota</taxon>
        <taxon>Metazoa</taxon>
        <taxon>Spiralia</taxon>
        <taxon>Lophotrochozoa</taxon>
        <taxon>Mollusca</taxon>
        <taxon>Gastropoda</taxon>
        <taxon>Heterobranchia</taxon>
        <taxon>Euthyneura</taxon>
        <taxon>Panpulmonata</taxon>
        <taxon>Sacoglossa</taxon>
        <taxon>Placobranchoidea</taxon>
        <taxon>Plakobranchidae</taxon>
        <taxon>Elysia</taxon>
    </lineage>
</organism>
<feature type="compositionally biased region" description="Basic and acidic residues" evidence="1">
    <location>
        <begin position="653"/>
        <end position="664"/>
    </location>
</feature>
<feature type="region of interest" description="Disordered" evidence="1">
    <location>
        <begin position="1"/>
        <end position="80"/>
    </location>
</feature>
<feature type="compositionally biased region" description="Basic and acidic residues" evidence="1">
    <location>
        <begin position="65"/>
        <end position="80"/>
    </location>
</feature>
<feature type="region of interest" description="Disordered" evidence="1">
    <location>
        <begin position="346"/>
        <end position="442"/>
    </location>
</feature>
<evidence type="ECO:0000313" key="2">
    <source>
        <dbReference type="EMBL" id="RUS79845.1"/>
    </source>
</evidence>
<feature type="compositionally biased region" description="Basic and acidic residues" evidence="1">
    <location>
        <begin position="994"/>
        <end position="1010"/>
    </location>
</feature>
<feature type="non-terminal residue" evidence="2">
    <location>
        <position position="1"/>
    </location>
</feature>
<comment type="caution">
    <text evidence="2">The sequence shown here is derived from an EMBL/GenBank/DDBJ whole genome shotgun (WGS) entry which is preliminary data.</text>
</comment>
<evidence type="ECO:0000313" key="3">
    <source>
        <dbReference type="Proteomes" id="UP000271974"/>
    </source>
</evidence>
<feature type="compositionally biased region" description="Polar residues" evidence="1">
    <location>
        <begin position="1"/>
        <end position="20"/>
    </location>
</feature>
<dbReference type="EMBL" id="RQTK01000424">
    <property type="protein sequence ID" value="RUS79845.1"/>
    <property type="molecule type" value="Genomic_DNA"/>
</dbReference>
<sequence>NSSIADSVDTEVTSSQNLETETSRDNYKNSAENKPSVADAHIVNPGAGYRSLLRETLTNTGSDNHNMDKSDDSYPAEREDAGNEMRVCLVESIDCNDKYAENIRHPNTFSEAGVVVKNFVQGSGQIQNTDEIIEADATNTLSPATGEYFQVKSDGKEVCYAEKCEAFTAETDANLEMLADKLKDETGNVCENSRESKVVSSSGPGRPVVKVKKISSSRSFALSGFLEQLQVENEALSSLAQAKMKILNCRNAHSDTDVTVSDNPQEEEDNVEIPCESNTKQMFTDTCSKSVVYNKPGQNTSPSKLKTVGKIPELIPVDPAVENESEGYTNEKMKTYSRIRLNRLLKSHTKHQPEREMVKDGEKRSEELPVKSKDADGVAGIKDFIGKPNSENILDSGLTESLTANGDPRKLDSDSHSEDDGGSSKESKPFLMETHQFQPQSSFLDLERSFQMSSKRCDGKEEIPLSGSTIFQNAQFCSDDPPYLQDHCKTELKRLEAFEAWWTDRREKAAEERMKSDNEEILTPVKQDHNVTSELVTPPRSQQMQHFPSEGASSFEKALFKHVKARNEINVKRNDQEEQSSASGLLKQDLKENRIVGSSGEVHQHRISLTHSKSVDGERRRTVREDTNAECKQLDDMHEAMLRRRKLTKAAKKRDSVEGGHLTDLKSSAHGGETFVTQEAPCKNSQVTSKQKSLELSDSSQFLAEDHDRATFDFLKNRTNNATQKESDEKFVIQKYDQIEDTSKIRPQIVNVKKATNYIEDNDSKMYAEPLKSIQEFVIEDQTGGACEKALLNNDVIAGLGTPSTANTSHRPELRKSAKKSLTPLFDAVHKKQLTSHEGKSQPRKLKFTGETSNRNYRPPLRTLFTAEPEMLDTGNLEKSKYETPSSGIEDQMENCIKGKRPIQKNHNGVRNQTRQKKTVESESDGFMEELGHRNRGKKYVASRDAAPRKPSKSEARLAGLEVSDGPTSSSSSSSFQSSSRQESSAGGDSETDPDSKAYGRAANEGKDVEDVGSESDSTDSSGLKDSADDALAEELAYYRGYPSHLSSQYQNWYHYQSQSHPCWLPYLYHHWSGPHQPPMQGNHRYRSQGPSTSSPSSFADIYRFWYPYSHYCHPYYYGNYYPSPLVHPPYSYQDNPGGLQTKLSTKSHRAGSFSPSLDAYVSLQWKYVCHMTKHSVRLAKKMEKSLKKRSS</sequence>
<dbReference type="Proteomes" id="UP000271974">
    <property type="component" value="Unassembled WGS sequence"/>
</dbReference>
<gene>
    <name evidence="2" type="ORF">EGW08_012371</name>
</gene>
<name>A0A3S0ZPN5_ELYCH</name>
<feature type="region of interest" description="Disordered" evidence="1">
    <location>
        <begin position="570"/>
        <end position="626"/>
    </location>
</feature>
<feature type="compositionally biased region" description="Basic and acidic residues" evidence="1">
    <location>
        <begin position="613"/>
        <end position="626"/>
    </location>
</feature>
<reference evidence="2 3" key="1">
    <citation type="submission" date="2019-01" db="EMBL/GenBank/DDBJ databases">
        <title>A draft genome assembly of the solar-powered sea slug Elysia chlorotica.</title>
        <authorList>
            <person name="Cai H."/>
            <person name="Li Q."/>
            <person name="Fang X."/>
            <person name="Li J."/>
            <person name="Curtis N.E."/>
            <person name="Altenburger A."/>
            <person name="Shibata T."/>
            <person name="Feng M."/>
            <person name="Maeda T."/>
            <person name="Schwartz J.A."/>
            <person name="Shigenobu S."/>
            <person name="Lundholm N."/>
            <person name="Nishiyama T."/>
            <person name="Yang H."/>
            <person name="Hasebe M."/>
            <person name="Li S."/>
            <person name="Pierce S.K."/>
            <person name="Wang J."/>
        </authorList>
    </citation>
    <scope>NUCLEOTIDE SEQUENCE [LARGE SCALE GENOMIC DNA]</scope>
    <source>
        <strain evidence="2">EC2010</strain>
        <tissue evidence="2">Whole organism of an adult</tissue>
    </source>
</reference>
<feature type="region of interest" description="Disordered" evidence="1">
    <location>
        <begin position="648"/>
        <end position="668"/>
    </location>
</feature>
<feature type="region of interest" description="Disordered" evidence="1">
    <location>
        <begin position="900"/>
        <end position="1027"/>
    </location>
</feature>
<feature type="compositionally biased region" description="Polar residues" evidence="1">
    <location>
        <begin position="389"/>
        <end position="404"/>
    </location>
</feature>
<protein>
    <submittedName>
        <fullName evidence="2">Uncharacterized protein</fullName>
    </submittedName>
</protein>
<feature type="compositionally biased region" description="Basic and acidic residues" evidence="1">
    <location>
        <begin position="351"/>
        <end position="376"/>
    </location>
</feature>
<feature type="compositionally biased region" description="Basic and acidic residues" evidence="1">
    <location>
        <begin position="946"/>
        <end position="956"/>
    </location>
</feature>
<feature type="compositionally biased region" description="Low complexity" evidence="1">
    <location>
        <begin position="969"/>
        <end position="985"/>
    </location>
</feature>
<feature type="region of interest" description="Disordered" evidence="1">
    <location>
        <begin position="832"/>
        <end position="859"/>
    </location>
</feature>
<dbReference type="AlphaFoldDB" id="A0A3S0ZPN5"/>